<accession>A0AA43XIM5</accession>
<organism evidence="1 2">
    <name type="scientific">Isachenkonia alkalipeptolytica</name>
    <dbReference type="NCBI Taxonomy" id="2565777"/>
    <lineage>
        <taxon>Bacteria</taxon>
        <taxon>Bacillati</taxon>
        <taxon>Bacillota</taxon>
        <taxon>Clostridia</taxon>
        <taxon>Eubacteriales</taxon>
        <taxon>Clostridiaceae</taxon>
        <taxon>Isachenkonia</taxon>
    </lineage>
</organism>
<proteinExistence type="predicted"/>
<gene>
    <name evidence="1" type="ORF">ISALK_00540</name>
</gene>
<dbReference type="InterPro" id="IPR003718">
    <property type="entry name" value="OsmC/Ohr_fam"/>
</dbReference>
<dbReference type="PANTHER" id="PTHR39624:SF2">
    <property type="entry name" value="OSMC-LIKE PROTEIN"/>
    <property type="match status" value="1"/>
</dbReference>
<dbReference type="AlphaFoldDB" id="A0AA43XIM5"/>
<dbReference type="Pfam" id="PF02566">
    <property type="entry name" value="OsmC"/>
    <property type="match status" value="1"/>
</dbReference>
<dbReference type="Proteomes" id="UP000449710">
    <property type="component" value="Unassembled WGS sequence"/>
</dbReference>
<comment type="caution">
    <text evidence="1">The sequence shown here is derived from an EMBL/GenBank/DDBJ whole genome shotgun (WGS) entry which is preliminary data.</text>
</comment>
<dbReference type="RefSeq" id="WP_160718283.1">
    <property type="nucleotide sequence ID" value="NZ_SUMG01000001.1"/>
</dbReference>
<evidence type="ECO:0000313" key="2">
    <source>
        <dbReference type="Proteomes" id="UP000449710"/>
    </source>
</evidence>
<name>A0AA43XIM5_9CLOT</name>
<dbReference type="InterPro" id="IPR036102">
    <property type="entry name" value="OsmC/Ohrsf"/>
</dbReference>
<dbReference type="InterPro" id="IPR015946">
    <property type="entry name" value="KH_dom-like_a/b"/>
</dbReference>
<dbReference type="Gene3D" id="3.30.300.20">
    <property type="match status" value="1"/>
</dbReference>
<sequence>MPSIEVGFPEGKKVSASMKGFTIDTDQPVAEGGGGEEPSPFDLFLSSIATCTGFYALRFCESKNINMQGMKLILDTEKNPETGMIGKMQLKLTLPEDFPEKYKKAIVRSMNLCSVKKHMMDPPEFNIIAE</sequence>
<dbReference type="PANTHER" id="PTHR39624">
    <property type="entry name" value="PROTEIN INVOLVED IN RIMO-MEDIATED BETA-METHYLTHIOLATION OF RIBOSOMAL PROTEIN S12 YCAO"/>
    <property type="match status" value="1"/>
</dbReference>
<keyword evidence="2" id="KW-1185">Reference proteome</keyword>
<dbReference type="SUPFAM" id="SSF82784">
    <property type="entry name" value="OsmC-like"/>
    <property type="match status" value="1"/>
</dbReference>
<reference evidence="1 2" key="1">
    <citation type="submission" date="2019-04" db="EMBL/GenBank/DDBJ databases">
        <title>Isachenkonia alkalipeptolytica gen. nov. sp. nov. a new anaerobic, alkiliphilic organothrophic bacterium capable to reduce synthesized ferrihydrite isolated from a soda lake.</title>
        <authorList>
            <person name="Toshchakov S.V."/>
            <person name="Zavarzina D.G."/>
            <person name="Zhilina T.N."/>
            <person name="Kostrikina N.A."/>
            <person name="Kublanov I.V."/>
        </authorList>
    </citation>
    <scope>NUCLEOTIDE SEQUENCE [LARGE SCALE GENOMIC DNA]</scope>
    <source>
        <strain evidence="1 2">Z-1701</strain>
    </source>
</reference>
<protein>
    <submittedName>
        <fullName evidence="1">Osmotically inducible protein OsmC</fullName>
    </submittedName>
</protein>
<dbReference type="EMBL" id="SUMG01000001">
    <property type="protein sequence ID" value="NBG86976.1"/>
    <property type="molecule type" value="Genomic_DNA"/>
</dbReference>
<evidence type="ECO:0000313" key="1">
    <source>
        <dbReference type="EMBL" id="NBG86976.1"/>
    </source>
</evidence>